<keyword evidence="3" id="KW-0010">Activator</keyword>
<dbReference type="Pfam" id="PF13411">
    <property type="entry name" value="MerR_1"/>
    <property type="match status" value="1"/>
</dbReference>
<keyword evidence="1" id="KW-0805">Transcription regulation</keyword>
<dbReference type="SMART" id="SM00422">
    <property type="entry name" value="HTH_MERR"/>
    <property type="match status" value="1"/>
</dbReference>
<dbReference type="PRINTS" id="PR00040">
    <property type="entry name" value="HTHMERR"/>
</dbReference>
<dbReference type="InterPro" id="IPR012925">
    <property type="entry name" value="TipAS_dom"/>
</dbReference>
<dbReference type="AlphaFoldDB" id="A0A4Q5M0S8"/>
<dbReference type="CDD" id="cd01106">
    <property type="entry name" value="HTH_TipAL-Mta"/>
    <property type="match status" value="1"/>
</dbReference>
<evidence type="ECO:0000256" key="3">
    <source>
        <dbReference type="ARBA" id="ARBA00023159"/>
    </source>
</evidence>
<name>A0A4Q5M0S8_9BACT</name>
<dbReference type="PANTHER" id="PTHR30204:SF90">
    <property type="entry name" value="HTH-TYPE TRANSCRIPTIONAL ACTIVATOR MTA"/>
    <property type="match status" value="1"/>
</dbReference>
<protein>
    <submittedName>
        <fullName evidence="6">MerR family transcriptional regulator</fullName>
    </submittedName>
</protein>
<dbReference type="InterPro" id="IPR036244">
    <property type="entry name" value="TipA-like_antibiotic-bd"/>
</dbReference>
<dbReference type="OrthoDB" id="1894615at2"/>
<proteinExistence type="predicted"/>
<dbReference type="SUPFAM" id="SSF89082">
    <property type="entry name" value="Antibiotic binding domain of TipA-like multidrug resistance regulators"/>
    <property type="match status" value="1"/>
</dbReference>
<dbReference type="SUPFAM" id="SSF46955">
    <property type="entry name" value="Putative DNA-binding domain"/>
    <property type="match status" value="1"/>
</dbReference>
<evidence type="ECO:0000256" key="2">
    <source>
        <dbReference type="ARBA" id="ARBA00023125"/>
    </source>
</evidence>
<dbReference type="GO" id="GO:0003677">
    <property type="term" value="F:DNA binding"/>
    <property type="evidence" value="ECO:0007669"/>
    <property type="project" value="UniProtKB-KW"/>
</dbReference>
<dbReference type="InterPro" id="IPR047057">
    <property type="entry name" value="MerR_fam"/>
</dbReference>
<keyword evidence="4" id="KW-0804">Transcription</keyword>
<keyword evidence="2" id="KW-0238">DNA-binding</keyword>
<keyword evidence="7" id="KW-1185">Reference proteome</keyword>
<organism evidence="6 7">
    <name type="scientific">Emticicia agri</name>
    <dbReference type="NCBI Taxonomy" id="2492393"/>
    <lineage>
        <taxon>Bacteria</taxon>
        <taxon>Pseudomonadati</taxon>
        <taxon>Bacteroidota</taxon>
        <taxon>Cytophagia</taxon>
        <taxon>Cytophagales</taxon>
        <taxon>Leadbetterellaceae</taxon>
        <taxon>Emticicia</taxon>
    </lineage>
</organism>
<dbReference type="InterPro" id="IPR009061">
    <property type="entry name" value="DNA-bd_dom_put_sf"/>
</dbReference>
<dbReference type="Proteomes" id="UP000293162">
    <property type="component" value="Unassembled WGS sequence"/>
</dbReference>
<evidence type="ECO:0000256" key="1">
    <source>
        <dbReference type="ARBA" id="ARBA00023015"/>
    </source>
</evidence>
<evidence type="ECO:0000313" key="6">
    <source>
        <dbReference type="EMBL" id="RYU95772.1"/>
    </source>
</evidence>
<dbReference type="EMBL" id="SEWF01000012">
    <property type="protein sequence ID" value="RYU95772.1"/>
    <property type="molecule type" value="Genomic_DNA"/>
</dbReference>
<evidence type="ECO:0000313" key="7">
    <source>
        <dbReference type="Proteomes" id="UP000293162"/>
    </source>
</evidence>
<dbReference type="Pfam" id="PF07739">
    <property type="entry name" value="TipAS"/>
    <property type="match status" value="1"/>
</dbReference>
<dbReference type="InterPro" id="IPR000551">
    <property type="entry name" value="MerR-type_HTH_dom"/>
</dbReference>
<dbReference type="PANTHER" id="PTHR30204">
    <property type="entry name" value="REDOX-CYCLING DRUG-SENSING TRANSCRIPTIONAL ACTIVATOR SOXR"/>
    <property type="match status" value="1"/>
</dbReference>
<dbReference type="PROSITE" id="PS50937">
    <property type="entry name" value="HTH_MERR_2"/>
    <property type="match status" value="1"/>
</dbReference>
<reference evidence="6 7" key="1">
    <citation type="submission" date="2019-02" db="EMBL/GenBank/DDBJ databases">
        <title>Bacterial novel species Emticicia sp. 17J42-9 isolated from soil.</title>
        <authorList>
            <person name="Jung H.-Y."/>
        </authorList>
    </citation>
    <scope>NUCLEOTIDE SEQUENCE [LARGE SCALE GENOMIC DNA]</scope>
    <source>
        <strain evidence="6 7">17J42-9</strain>
    </source>
</reference>
<evidence type="ECO:0000256" key="4">
    <source>
        <dbReference type="ARBA" id="ARBA00023163"/>
    </source>
</evidence>
<sequence>MMSYSVQKMAKIAGVSIRTLHLYDQIGLLKPSIRTEARYRMYGEKELLRLQQILFYKELDFPLKEIQGILDNPAFDLVEALLSHKVSLQARKDRISTLLETIDKTVNHLKTGTIMLKPEELYAGMAKETAEAYRAEASEKYGKEVVERSEKALGSMSKEQFEVLKSDLKENASALAALKNEDPANESVQKLIARHYEIIRIFWGTFGSADKQADAYKGLGQLYVNDERFTMVDGTPQPEYALFLSKAMAHFADTQLK</sequence>
<dbReference type="GO" id="GO:0003700">
    <property type="term" value="F:DNA-binding transcription factor activity"/>
    <property type="evidence" value="ECO:0007669"/>
    <property type="project" value="InterPro"/>
</dbReference>
<dbReference type="Gene3D" id="1.10.1660.10">
    <property type="match status" value="1"/>
</dbReference>
<comment type="caution">
    <text evidence="6">The sequence shown here is derived from an EMBL/GenBank/DDBJ whole genome shotgun (WGS) entry which is preliminary data.</text>
</comment>
<dbReference type="Gene3D" id="1.10.490.50">
    <property type="entry name" value="Antibiotic binding domain of TipA-like multidrug resistance regulators"/>
    <property type="match status" value="1"/>
</dbReference>
<accession>A0A4Q5M0S8</accession>
<evidence type="ECO:0000259" key="5">
    <source>
        <dbReference type="PROSITE" id="PS50937"/>
    </source>
</evidence>
<gene>
    <name evidence="6" type="ORF">EWM59_10440</name>
</gene>
<feature type="domain" description="HTH merR-type" evidence="5">
    <location>
        <begin position="3"/>
        <end position="72"/>
    </location>
</feature>